<gene>
    <name evidence="3" type="ORF">KR51_00004370</name>
</gene>
<dbReference type="Proteomes" id="UP000016960">
    <property type="component" value="Unassembled WGS sequence"/>
</dbReference>
<dbReference type="Pfam" id="PF14258">
    <property type="entry name" value="DUF4350"/>
    <property type="match status" value="1"/>
</dbReference>
<keyword evidence="4" id="KW-1185">Reference proteome</keyword>
<evidence type="ECO:0000313" key="3">
    <source>
        <dbReference type="EMBL" id="ERN42819.1"/>
    </source>
</evidence>
<dbReference type="PATRIC" id="fig|582515.4.peg.494"/>
<reference evidence="3 4" key="1">
    <citation type="submission" date="2013-05" db="EMBL/GenBank/DDBJ databases">
        <title>Draft genome sequence of Rubidibacter lacunae KORDI 51-2.</title>
        <authorList>
            <person name="Choi D.H."/>
            <person name="Noh J.H."/>
            <person name="Kwon K.-K."/>
            <person name="Lee J.-H."/>
            <person name="Ryu J.-Y."/>
        </authorList>
    </citation>
    <scope>NUCLEOTIDE SEQUENCE [LARGE SCALE GENOMIC DNA]</scope>
    <source>
        <strain evidence="3 4">KORDI 51-2</strain>
    </source>
</reference>
<keyword evidence="1" id="KW-0812">Transmembrane</keyword>
<feature type="domain" description="DUF4350" evidence="2">
    <location>
        <begin position="38"/>
        <end position="204"/>
    </location>
</feature>
<dbReference type="RefSeq" id="WP_022604274.1">
    <property type="nucleotide sequence ID" value="NZ_ASSJ01000006.1"/>
</dbReference>
<keyword evidence="1" id="KW-1133">Transmembrane helix</keyword>
<dbReference type="EMBL" id="ASSJ01000006">
    <property type="protein sequence ID" value="ERN42819.1"/>
    <property type="molecule type" value="Genomic_DNA"/>
</dbReference>
<name>U5DQC6_9CHRO</name>
<sequence length="377" mass="42015">MSQSRQRLWTIGAILLGAMLLGVLLFAPASRPNSGSTYNSNPDGYAAWYAFMQERGYPIQRWQRPPHDIEALNAPATFVRVHPELPPDMRVPADMQSECGPGSFQSWVEDGNTLVVLGMRQPPTTAPFDTLQDSPVGEVRIQTTRRLDPAAQGTEVEPIVSDRYGMTVWERALGDGRAICVITPHLAANAYQDYPNNFALLARLAGADAGRPIWVDEYIHGYKDAVTATVERQENVFDYLSSTPLFVAFLQIVIVLIIFLSAANRRFGPAIALRPPETNNSQAYISALAGAIYKAERYEFATDLIGKAERLKLQQALGLGTVPLSDRELRAAWVQCGGSEEELKLALRGERRRRPSETELLDWLQHWQAIHRAEDSR</sequence>
<feature type="transmembrane region" description="Helical" evidence="1">
    <location>
        <begin position="7"/>
        <end position="27"/>
    </location>
</feature>
<dbReference type="InParanoid" id="U5DQC6"/>
<organism evidence="3 4">
    <name type="scientific">Rubidibacter lacunae KORDI 51-2</name>
    <dbReference type="NCBI Taxonomy" id="582515"/>
    <lineage>
        <taxon>Bacteria</taxon>
        <taxon>Bacillati</taxon>
        <taxon>Cyanobacteriota</taxon>
        <taxon>Cyanophyceae</taxon>
        <taxon>Oscillatoriophycideae</taxon>
        <taxon>Chroococcales</taxon>
        <taxon>Aphanothecaceae</taxon>
        <taxon>Rubidibacter</taxon>
    </lineage>
</organism>
<dbReference type="eggNOG" id="ENOG502Z89S">
    <property type="taxonomic scope" value="Bacteria"/>
</dbReference>
<evidence type="ECO:0000256" key="1">
    <source>
        <dbReference type="SAM" id="Phobius"/>
    </source>
</evidence>
<protein>
    <recommendedName>
        <fullName evidence="2">DUF4350 domain-containing protein</fullName>
    </recommendedName>
</protein>
<keyword evidence="1" id="KW-0472">Membrane</keyword>
<dbReference type="InterPro" id="IPR025646">
    <property type="entry name" value="DUF4350"/>
</dbReference>
<evidence type="ECO:0000313" key="4">
    <source>
        <dbReference type="Proteomes" id="UP000016960"/>
    </source>
</evidence>
<dbReference type="STRING" id="582515.KR51_00004370"/>
<proteinExistence type="predicted"/>
<comment type="caution">
    <text evidence="3">The sequence shown here is derived from an EMBL/GenBank/DDBJ whole genome shotgun (WGS) entry which is preliminary data.</text>
</comment>
<evidence type="ECO:0000259" key="2">
    <source>
        <dbReference type="Pfam" id="PF14258"/>
    </source>
</evidence>
<dbReference type="OrthoDB" id="478871at2"/>
<accession>U5DQC6</accession>
<dbReference type="AlphaFoldDB" id="U5DQC6"/>
<feature type="transmembrane region" description="Helical" evidence="1">
    <location>
        <begin position="245"/>
        <end position="264"/>
    </location>
</feature>